<protein>
    <submittedName>
        <fullName evidence="3">Putative late embryogenesis abundant protein, LEA-14</fullName>
    </submittedName>
</protein>
<evidence type="ECO:0000256" key="2">
    <source>
        <dbReference type="ARBA" id="ARBA00023136"/>
    </source>
</evidence>
<gene>
    <name evidence="3" type="ORF">Tci_059860</name>
</gene>
<name>A0A6L2NS40_TANCI</name>
<dbReference type="GO" id="GO:0098542">
    <property type="term" value="P:defense response to other organism"/>
    <property type="evidence" value="ECO:0007669"/>
    <property type="project" value="InterPro"/>
</dbReference>
<dbReference type="GO" id="GO:0005886">
    <property type="term" value="C:plasma membrane"/>
    <property type="evidence" value="ECO:0007669"/>
    <property type="project" value="TreeGrafter"/>
</dbReference>
<dbReference type="AlphaFoldDB" id="A0A6L2NS40"/>
<dbReference type="PANTHER" id="PTHR31234:SF32">
    <property type="entry name" value="LATE EMBRYOGENESIS ABUNDANT (LEA) HYDROXYPROLINE-RICH GLYCOPROTEIN FAMILY"/>
    <property type="match status" value="1"/>
</dbReference>
<accession>A0A6L2NS40</accession>
<comment type="subcellular location">
    <subcellularLocation>
        <location evidence="1">Membrane</location>
    </subcellularLocation>
</comment>
<dbReference type="EMBL" id="BKCJ010009631">
    <property type="protein sequence ID" value="GEU87882.1"/>
    <property type="molecule type" value="Genomic_DNA"/>
</dbReference>
<comment type="caution">
    <text evidence="3">The sequence shown here is derived from an EMBL/GenBank/DDBJ whole genome shotgun (WGS) entry which is preliminary data.</text>
</comment>
<proteinExistence type="predicted"/>
<dbReference type="InterPro" id="IPR044839">
    <property type="entry name" value="NDR1-like"/>
</dbReference>
<dbReference type="PANTHER" id="PTHR31234">
    <property type="entry name" value="LATE EMBRYOGENESIS ABUNDANT (LEA) HYDROXYPROLINE-RICH GLYCOPROTEIN FAMILY"/>
    <property type="match status" value="1"/>
</dbReference>
<evidence type="ECO:0000313" key="3">
    <source>
        <dbReference type="EMBL" id="GEU87882.1"/>
    </source>
</evidence>
<sequence length="196" mass="22601">MFAIAFFAFVRSNLPDVKVHRIDIYKFNVTKLQNENKDTLEVDVRIMVNVTNGNKKMTLLYGKMKVETKVEGFKLPNVHLDGFKQNTMTTNDLKIHPQELRSTVNKDDAKELKLTADQNELVLSLKLKGTIQFWYNGRMLSKMYLKVSCEGIEKHKVDLAVAHECNVKLSFVRKRGLQLGVECYHDFLKSLGHDPQ</sequence>
<organism evidence="3">
    <name type="scientific">Tanacetum cinerariifolium</name>
    <name type="common">Dalmatian daisy</name>
    <name type="synonym">Chrysanthemum cinerariifolium</name>
    <dbReference type="NCBI Taxonomy" id="118510"/>
    <lineage>
        <taxon>Eukaryota</taxon>
        <taxon>Viridiplantae</taxon>
        <taxon>Streptophyta</taxon>
        <taxon>Embryophyta</taxon>
        <taxon>Tracheophyta</taxon>
        <taxon>Spermatophyta</taxon>
        <taxon>Magnoliopsida</taxon>
        <taxon>eudicotyledons</taxon>
        <taxon>Gunneridae</taxon>
        <taxon>Pentapetalae</taxon>
        <taxon>asterids</taxon>
        <taxon>campanulids</taxon>
        <taxon>Asterales</taxon>
        <taxon>Asteraceae</taxon>
        <taxon>Asteroideae</taxon>
        <taxon>Anthemideae</taxon>
        <taxon>Anthemidinae</taxon>
        <taxon>Tanacetum</taxon>
    </lineage>
</organism>
<reference evidence="3" key="1">
    <citation type="journal article" date="2019" name="Sci. Rep.">
        <title>Draft genome of Tanacetum cinerariifolium, the natural source of mosquito coil.</title>
        <authorList>
            <person name="Yamashiro T."/>
            <person name="Shiraishi A."/>
            <person name="Satake H."/>
            <person name="Nakayama K."/>
        </authorList>
    </citation>
    <scope>NUCLEOTIDE SEQUENCE</scope>
</reference>
<keyword evidence="2" id="KW-0472">Membrane</keyword>
<evidence type="ECO:0000256" key="1">
    <source>
        <dbReference type="ARBA" id="ARBA00004370"/>
    </source>
</evidence>